<dbReference type="EMBL" id="LAZR01001632">
    <property type="protein sequence ID" value="KKN41681.1"/>
    <property type="molecule type" value="Genomic_DNA"/>
</dbReference>
<sequence length="73" mass="8237">NVTIDSVYIKNNFISLDAFNEHFFEIGVENSLQLTIDMALIETKIGAINIDDNLEIIVRTEEGAEITHEEIVT</sequence>
<name>A0A0F9SXU4_9ZZZZ</name>
<evidence type="ECO:0000313" key="1">
    <source>
        <dbReference type="EMBL" id="KKN41681.1"/>
    </source>
</evidence>
<organism evidence="1">
    <name type="scientific">marine sediment metagenome</name>
    <dbReference type="NCBI Taxonomy" id="412755"/>
    <lineage>
        <taxon>unclassified sequences</taxon>
        <taxon>metagenomes</taxon>
        <taxon>ecological metagenomes</taxon>
    </lineage>
</organism>
<feature type="non-terminal residue" evidence="1">
    <location>
        <position position="1"/>
    </location>
</feature>
<reference evidence="1" key="1">
    <citation type="journal article" date="2015" name="Nature">
        <title>Complex archaea that bridge the gap between prokaryotes and eukaryotes.</title>
        <authorList>
            <person name="Spang A."/>
            <person name="Saw J.H."/>
            <person name="Jorgensen S.L."/>
            <person name="Zaremba-Niedzwiedzka K."/>
            <person name="Martijn J."/>
            <person name="Lind A.E."/>
            <person name="van Eijk R."/>
            <person name="Schleper C."/>
            <person name="Guy L."/>
            <person name="Ettema T.J."/>
        </authorList>
    </citation>
    <scope>NUCLEOTIDE SEQUENCE</scope>
</reference>
<accession>A0A0F9SXU4</accession>
<protein>
    <submittedName>
        <fullName evidence="1">Uncharacterized protein</fullName>
    </submittedName>
</protein>
<dbReference type="AlphaFoldDB" id="A0A0F9SXU4"/>
<gene>
    <name evidence="1" type="ORF">LCGC14_0720760</name>
</gene>
<proteinExistence type="predicted"/>
<comment type="caution">
    <text evidence="1">The sequence shown here is derived from an EMBL/GenBank/DDBJ whole genome shotgun (WGS) entry which is preliminary data.</text>
</comment>